<evidence type="ECO:0000313" key="2">
    <source>
        <dbReference type="EMBL" id="UUV22625.1"/>
    </source>
</evidence>
<reference evidence="2 3" key="1">
    <citation type="submission" date="2022-08" db="EMBL/GenBank/DDBJ databases">
        <title>Myroides zhujiangensis sp. nov., a novel bacterium isolated from sediment in the Pearl River Estuary.</title>
        <authorList>
            <person name="Cui L."/>
        </authorList>
    </citation>
    <scope>NUCLEOTIDE SEQUENCE [LARGE SCALE GENOMIC DNA]</scope>
    <source>
        <strain evidence="2 3">SCSIO 72103</strain>
    </source>
</reference>
<accession>A0ABY5NVK2</accession>
<protein>
    <submittedName>
        <fullName evidence="2">Uncharacterized protein</fullName>
    </submittedName>
</protein>
<feature type="signal peptide" evidence="1">
    <location>
        <begin position="1"/>
        <end position="20"/>
    </location>
</feature>
<proteinExistence type="predicted"/>
<name>A0ABY5NVK2_9FLAO</name>
<sequence length="757" mass="90216">MKNWKLFTIVFFSCVLKTWACGFSPYGEDIRFSLFLPTYVNVPGYESFCYHSNLTSFEDSKNVYTENVLDWYGFTGEKVAIPHIASFLQESDYHDINEKSTNQFIQFLYKNKQFNVLNYLRNAKMAEPFNSVLFDSDPWELQHQEIKSKRSLLINKLEKELQKEKDAALQKKYAFLIVRLAYYDGDLHKIENLFDTYFKTAKKDYLYYWSLYFYCFTSKCTFVDIANVFENSAGKRYASYYYFKEQFNFNEALNQAKSNTEKAAIYAYASIQKVDRNLENLKAVYKLNPTSKSLEALLLREINKLEDWIYTPYYTNYLPSTQYNLWGENVQKETMNTLLARSEKDRLYAKEVLSFVKNANANKVHDPLLWKAAEIQLLFMTKAYNECLNKIAVFQKKHPNEKVVEELMQIKALCLIAAQKKGKAVVTKEIENIVLNQLFNVKFLFALGRELEYKDNFTDGLALISYADKIADENNMYYDKPFWRGNRLKTSGNLDYFYSYFDYLDFVFDTNQMQQVLNNVNTKPTTPYNDKIYSVLKTDYMKLNDLLGTKFLRENNLQQAYNIFKGMGDTYWEENYNAWERSSFDEGYYMFDQNPFYDFKYTPNFILHKEKFIVSKLSVVDHLIKFEKLANDNQNPDRDYYYFIIATCYYNMADEGNSWMMRRFSSTRSFGWGEDYEKESYIDEVEYRNRLLAQKYYKKAYQNARNDKFKALCLRMEELAFDGYPSKFQKLKKEFPEYYNDLSSCYSLNDYFVVQKK</sequence>
<dbReference type="RefSeq" id="WP_257500539.1">
    <property type="nucleotide sequence ID" value="NZ_CP102382.1"/>
</dbReference>
<organism evidence="2 3">
    <name type="scientific">Paenimyroides aestuarii</name>
    <dbReference type="NCBI Taxonomy" id="2968490"/>
    <lineage>
        <taxon>Bacteria</taxon>
        <taxon>Pseudomonadati</taxon>
        <taxon>Bacteroidota</taxon>
        <taxon>Flavobacteriia</taxon>
        <taxon>Flavobacteriales</taxon>
        <taxon>Flavobacteriaceae</taxon>
        <taxon>Paenimyroides</taxon>
    </lineage>
</organism>
<evidence type="ECO:0000256" key="1">
    <source>
        <dbReference type="SAM" id="SignalP"/>
    </source>
</evidence>
<keyword evidence="1" id="KW-0732">Signal</keyword>
<dbReference type="Proteomes" id="UP001317001">
    <property type="component" value="Chromosome"/>
</dbReference>
<gene>
    <name evidence="2" type="ORF">NPX36_06160</name>
</gene>
<keyword evidence="3" id="KW-1185">Reference proteome</keyword>
<feature type="chain" id="PRO_5047194147" evidence="1">
    <location>
        <begin position="21"/>
        <end position="757"/>
    </location>
</feature>
<dbReference type="EMBL" id="CP102382">
    <property type="protein sequence ID" value="UUV22625.1"/>
    <property type="molecule type" value="Genomic_DNA"/>
</dbReference>
<evidence type="ECO:0000313" key="3">
    <source>
        <dbReference type="Proteomes" id="UP001317001"/>
    </source>
</evidence>